<dbReference type="AlphaFoldDB" id="A0A495QV17"/>
<sequence length="46" mass="5288">MHLCFFFSVEPLLEEFAEGIMNPIRFSTVIVPSEILSNYSFTESSK</sequence>
<dbReference type="Proteomes" id="UP000268233">
    <property type="component" value="Unassembled WGS sequence"/>
</dbReference>
<reference evidence="1 2" key="1">
    <citation type="submission" date="2018-10" db="EMBL/GenBank/DDBJ databases">
        <title>Genomic Encyclopedia of Archaeal and Bacterial Type Strains, Phase II (KMG-II): from individual species to whole genera.</title>
        <authorList>
            <person name="Goeker M."/>
        </authorList>
    </citation>
    <scope>NUCLEOTIDE SEQUENCE [LARGE SCALE GENOMIC DNA]</scope>
    <source>
        <strain evidence="1 2">DSM 11927</strain>
    </source>
</reference>
<name>A0A495QV17_9EURY</name>
<evidence type="ECO:0000313" key="2">
    <source>
        <dbReference type="Proteomes" id="UP000268233"/>
    </source>
</evidence>
<dbReference type="EMBL" id="RBWW01000002">
    <property type="protein sequence ID" value="RKS78011.1"/>
    <property type="molecule type" value="Genomic_DNA"/>
</dbReference>
<organism evidence="1 2">
    <name type="scientific">Haloarcula quadrata</name>
    <dbReference type="NCBI Taxonomy" id="182779"/>
    <lineage>
        <taxon>Archaea</taxon>
        <taxon>Methanobacteriati</taxon>
        <taxon>Methanobacteriota</taxon>
        <taxon>Stenosarchaea group</taxon>
        <taxon>Halobacteria</taxon>
        <taxon>Halobacteriales</taxon>
        <taxon>Haloarculaceae</taxon>
        <taxon>Haloarcula</taxon>
    </lineage>
</organism>
<accession>A0A495QV17</accession>
<keyword evidence="2" id="KW-1185">Reference proteome</keyword>
<proteinExistence type="predicted"/>
<evidence type="ECO:0000313" key="1">
    <source>
        <dbReference type="EMBL" id="RKS78011.1"/>
    </source>
</evidence>
<protein>
    <submittedName>
        <fullName evidence="1">Uncharacterized protein</fullName>
    </submittedName>
</protein>
<gene>
    <name evidence="1" type="ORF">BDK61_3645</name>
</gene>
<comment type="caution">
    <text evidence="1">The sequence shown here is derived from an EMBL/GenBank/DDBJ whole genome shotgun (WGS) entry which is preliminary data.</text>
</comment>